<dbReference type="HOGENOM" id="CLU_2288189_0_0_5"/>
<reference evidence="2 3" key="1">
    <citation type="submission" date="2014-09" db="EMBL/GenBank/DDBJ databases">
        <title>Genome sequencing of Methyloceanibacter caenitepidi Gela4.</title>
        <authorList>
            <person name="Takeuchi M."/>
            <person name="Susumu S."/>
            <person name="Kamagata Y."/>
            <person name="Oshima K."/>
            <person name="Hattori M."/>
            <person name="Iwasaki W."/>
        </authorList>
    </citation>
    <scope>NUCLEOTIDE SEQUENCE [LARGE SCALE GENOMIC DNA]</scope>
    <source>
        <strain evidence="2 3">Gela4</strain>
    </source>
</reference>
<sequence length="101" mass="9975">MLMRYAAIAGAAAATLFGAINFGAADADVMLVDAGHGGLGADAPVWVLAMVVGGAVYSICREATVSVPPAFGAWAGDNKTWLFAGSALLVLAAFALGTGTT</sequence>
<dbReference type="RefSeq" id="WP_045366675.1">
    <property type="nucleotide sequence ID" value="NZ_AP014648.1"/>
</dbReference>
<name>A0A0A8K335_9HYPH</name>
<dbReference type="KEGG" id="mcg:GL4_1767"/>
<feature type="transmembrane region" description="Helical" evidence="1">
    <location>
        <begin position="81"/>
        <end position="99"/>
    </location>
</feature>
<evidence type="ECO:0000256" key="1">
    <source>
        <dbReference type="SAM" id="Phobius"/>
    </source>
</evidence>
<feature type="transmembrane region" description="Helical" evidence="1">
    <location>
        <begin position="43"/>
        <end position="60"/>
    </location>
</feature>
<dbReference type="OrthoDB" id="9910056at2"/>
<proteinExistence type="predicted"/>
<dbReference type="AlphaFoldDB" id="A0A0A8K335"/>
<evidence type="ECO:0000313" key="2">
    <source>
        <dbReference type="EMBL" id="BAQ17221.1"/>
    </source>
</evidence>
<keyword evidence="3" id="KW-1185">Reference proteome</keyword>
<dbReference type="Proteomes" id="UP000031643">
    <property type="component" value="Chromosome"/>
</dbReference>
<gene>
    <name evidence="2" type="ORF">GL4_1767</name>
</gene>
<evidence type="ECO:0000313" key="3">
    <source>
        <dbReference type="Proteomes" id="UP000031643"/>
    </source>
</evidence>
<accession>A0A0A8K335</accession>
<dbReference type="EMBL" id="AP014648">
    <property type="protein sequence ID" value="BAQ17221.1"/>
    <property type="molecule type" value="Genomic_DNA"/>
</dbReference>
<keyword evidence="1" id="KW-0472">Membrane</keyword>
<protein>
    <submittedName>
        <fullName evidence="2">Uncharacterized protein</fullName>
    </submittedName>
</protein>
<keyword evidence="1" id="KW-1133">Transmembrane helix</keyword>
<organism evidence="2 3">
    <name type="scientific">Methyloceanibacter caenitepidi</name>
    <dbReference type="NCBI Taxonomy" id="1384459"/>
    <lineage>
        <taxon>Bacteria</taxon>
        <taxon>Pseudomonadati</taxon>
        <taxon>Pseudomonadota</taxon>
        <taxon>Alphaproteobacteria</taxon>
        <taxon>Hyphomicrobiales</taxon>
        <taxon>Hyphomicrobiaceae</taxon>
        <taxon>Methyloceanibacter</taxon>
    </lineage>
</organism>
<keyword evidence="1" id="KW-0812">Transmembrane</keyword>